<sequence>MTGAMELWHGIVIAVLSLVLQACLLTVAGYLLSLRIGRQNERMLKEARLQAQGPGPAPQPPSAAKETMETRTERSTPVSAPRYRRESSTSSDSSDSTDSSPPTCQVATDVHYTQVVFSTSGGLNKEFALDYENIKEATDYVNVNPQSHKPNFWAFSNPTVSEPVEYTQVVT</sequence>
<keyword evidence="3" id="KW-1185">Reference proteome</keyword>
<dbReference type="Pfam" id="PF15763">
    <property type="entry name" value="DUF4692"/>
    <property type="match status" value="1"/>
</dbReference>
<evidence type="ECO:0000313" key="4">
    <source>
        <dbReference type="RefSeq" id="XP_004641245.1"/>
    </source>
</evidence>
<accession>A0A6P3FNG9</accession>
<reference evidence="4" key="1">
    <citation type="submission" date="2025-08" db="UniProtKB">
        <authorList>
            <consortium name="RefSeq"/>
        </authorList>
    </citation>
    <scope>IDENTIFICATION</scope>
</reference>
<dbReference type="PANTHER" id="PTHR38491:SF1">
    <property type="entry name" value="REGULATOR OF HEMOGLOBINIZATION AND ERYTHROID CELL EXPANSION PROTEIN"/>
    <property type="match status" value="1"/>
</dbReference>
<keyword evidence="2" id="KW-1133">Transmembrane helix</keyword>
<dbReference type="OrthoDB" id="9422279at2759"/>
<gene>
    <name evidence="4" type="primary">Rhex</name>
</gene>
<dbReference type="InParanoid" id="A0A6P3FNG9"/>
<feature type="region of interest" description="Disordered" evidence="1">
    <location>
        <begin position="48"/>
        <end position="105"/>
    </location>
</feature>
<dbReference type="InterPro" id="IPR031517">
    <property type="entry name" value="RHEX-like"/>
</dbReference>
<evidence type="ECO:0000256" key="1">
    <source>
        <dbReference type="SAM" id="MobiDB-lite"/>
    </source>
</evidence>
<feature type="transmembrane region" description="Helical" evidence="2">
    <location>
        <begin position="12"/>
        <end position="33"/>
    </location>
</feature>
<organism evidence="3 4">
    <name type="scientific">Octodon degus</name>
    <name type="common">Degu</name>
    <name type="synonym">Sciurus degus</name>
    <dbReference type="NCBI Taxonomy" id="10160"/>
    <lineage>
        <taxon>Eukaryota</taxon>
        <taxon>Metazoa</taxon>
        <taxon>Chordata</taxon>
        <taxon>Craniata</taxon>
        <taxon>Vertebrata</taxon>
        <taxon>Euteleostomi</taxon>
        <taxon>Mammalia</taxon>
        <taxon>Eutheria</taxon>
        <taxon>Euarchontoglires</taxon>
        <taxon>Glires</taxon>
        <taxon>Rodentia</taxon>
        <taxon>Hystricomorpha</taxon>
        <taxon>Octodontidae</taxon>
        <taxon>Octodon</taxon>
    </lineage>
</organism>
<dbReference type="CTD" id="440712"/>
<keyword evidence="2" id="KW-0472">Membrane</keyword>
<feature type="compositionally biased region" description="Low complexity" evidence="1">
    <location>
        <begin position="88"/>
        <end position="103"/>
    </location>
</feature>
<protein>
    <submittedName>
        <fullName evidence="4">Uncharacterized protein C1orf186 homolog</fullName>
    </submittedName>
</protein>
<evidence type="ECO:0000256" key="2">
    <source>
        <dbReference type="SAM" id="Phobius"/>
    </source>
</evidence>
<dbReference type="Proteomes" id="UP000515203">
    <property type="component" value="Unplaced"/>
</dbReference>
<dbReference type="PANTHER" id="PTHR38491">
    <property type="entry name" value="REGULATOR OF HEMOGLOBINIZATION AND ERYTHROID CELL EXPANSION PROTEIN"/>
    <property type="match status" value="1"/>
</dbReference>
<keyword evidence="2" id="KW-0812">Transmembrane</keyword>
<dbReference type="GeneID" id="101585115"/>
<proteinExistence type="predicted"/>
<evidence type="ECO:0000313" key="3">
    <source>
        <dbReference type="Proteomes" id="UP000515203"/>
    </source>
</evidence>
<dbReference type="RefSeq" id="XP_004641245.1">
    <property type="nucleotide sequence ID" value="XM_004641188.2"/>
</dbReference>
<dbReference type="AlphaFoldDB" id="A0A6P3FNG9"/>
<name>A0A6P3FNG9_OCTDE</name>
<dbReference type="GO" id="GO:0005886">
    <property type="term" value="C:plasma membrane"/>
    <property type="evidence" value="ECO:0007669"/>
    <property type="project" value="TreeGrafter"/>
</dbReference>